<evidence type="ECO:0000313" key="1">
    <source>
        <dbReference type="EMBL" id="MEB3367386.1"/>
    </source>
</evidence>
<accession>A0ABU6A7A3</accession>
<sequence>MMFIPRNIAPPPDRFSPLGQLCEATGALNVKRNAVLAVLMRDQASLEELLGTLHLLLSAVREDWRHVHELRKAHADEHQPQGALERAALEMAQLLLDFIEREKGTREQGRQEDDDG</sequence>
<reference evidence="1 2" key="1">
    <citation type="submission" date="2023-10" db="EMBL/GenBank/DDBJ databases">
        <title>Saccharopolyspora sp. nov., isolated from mangrove soil.</title>
        <authorList>
            <person name="Lu Y."/>
            <person name="Liu W."/>
        </authorList>
    </citation>
    <scope>NUCLEOTIDE SEQUENCE [LARGE SCALE GENOMIC DNA]</scope>
    <source>
        <strain evidence="1 2">S2-29</strain>
    </source>
</reference>
<keyword evidence="2" id="KW-1185">Reference proteome</keyword>
<dbReference type="Proteomes" id="UP001327093">
    <property type="component" value="Unassembled WGS sequence"/>
</dbReference>
<organism evidence="1 2">
    <name type="scientific">Saccharopolyspora mangrovi</name>
    <dbReference type="NCBI Taxonomy" id="3082379"/>
    <lineage>
        <taxon>Bacteria</taxon>
        <taxon>Bacillati</taxon>
        <taxon>Actinomycetota</taxon>
        <taxon>Actinomycetes</taxon>
        <taxon>Pseudonocardiales</taxon>
        <taxon>Pseudonocardiaceae</taxon>
        <taxon>Saccharopolyspora</taxon>
    </lineage>
</organism>
<dbReference type="EMBL" id="JAWLNX010000004">
    <property type="protein sequence ID" value="MEB3367386.1"/>
    <property type="molecule type" value="Genomic_DNA"/>
</dbReference>
<evidence type="ECO:0000313" key="2">
    <source>
        <dbReference type="Proteomes" id="UP001327093"/>
    </source>
</evidence>
<protein>
    <submittedName>
        <fullName evidence="1">Uncharacterized protein</fullName>
    </submittedName>
</protein>
<proteinExistence type="predicted"/>
<name>A0ABU6A7A3_9PSEU</name>
<gene>
    <name evidence="1" type="ORF">R4I43_08200</name>
</gene>
<dbReference type="RefSeq" id="WP_324264937.1">
    <property type="nucleotide sequence ID" value="NZ_JAWLNX010000004.1"/>
</dbReference>
<comment type="caution">
    <text evidence="1">The sequence shown here is derived from an EMBL/GenBank/DDBJ whole genome shotgun (WGS) entry which is preliminary data.</text>
</comment>